<protein>
    <recommendedName>
        <fullName evidence="4">Laminin domain protein</fullName>
    </recommendedName>
</protein>
<gene>
    <name evidence="2" type="ORF">RDB_LOCUS47814</name>
</gene>
<feature type="compositionally biased region" description="Polar residues" evidence="1">
    <location>
        <begin position="172"/>
        <end position="185"/>
    </location>
</feature>
<evidence type="ECO:0000256" key="1">
    <source>
        <dbReference type="SAM" id="MobiDB-lite"/>
    </source>
</evidence>
<evidence type="ECO:0008006" key="4">
    <source>
        <dbReference type="Google" id="ProtNLM"/>
    </source>
</evidence>
<dbReference type="Proteomes" id="UP000663888">
    <property type="component" value="Unassembled WGS sequence"/>
</dbReference>
<comment type="caution">
    <text evidence="2">The sequence shown here is derived from an EMBL/GenBank/DDBJ whole genome shotgun (WGS) entry which is preliminary data.</text>
</comment>
<evidence type="ECO:0000313" key="2">
    <source>
        <dbReference type="EMBL" id="CAE6439374.1"/>
    </source>
</evidence>
<dbReference type="AlphaFoldDB" id="A0A8H3AP74"/>
<feature type="region of interest" description="Disordered" evidence="1">
    <location>
        <begin position="156"/>
        <end position="186"/>
    </location>
</feature>
<name>A0A8H3AP74_9AGAM</name>
<dbReference type="EMBL" id="CAJMWX010000931">
    <property type="protein sequence ID" value="CAE6439374.1"/>
    <property type="molecule type" value="Genomic_DNA"/>
</dbReference>
<reference evidence="2" key="1">
    <citation type="submission" date="2021-01" db="EMBL/GenBank/DDBJ databases">
        <authorList>
            <person name="Kaushik A."/>
        </authorList>
    </citation>
    <scope>NUCLEOTIDE SEQUENCE</scope>
    <source>
        <strain evidence="2">AG4-R118</strain>
    </source>
</reference>
<dbReference type="SUPFAM" id="SSF58104">
    <property type="entry name" value="Methyl-accepting chemotaxis protein (MCP) signaling domain"/>
    <property type="match status" value="1"/>
</dbReference>
<sequence length="391" mass="43748">MSGDPTDSICLPPDLPPYLKDVHNLQPILGVPTDEEVIGIHAVIRMASKVVDVRYRKNYLATVFPQDTIFTPPTLHVHVAVQLEPVAGTPSDEEIIKVQQATRSYHQFVNVPSIFDPKVDMELSQHLFNIQMSRYTQHARRSHTTAVLHQTLPLGSTETVEGSTDLGRKSSHTGNNAGTGASVTDSYRPAEPRLEVGIHDALERSNRLAEQANQLIERSNQISERTNLLIERTTQPEQQTNKPAESFNKLFERMNQHLEESNRLAAKSMQPVEKLGDVLGNINRVLMKIQHAIIRSYKGNNTYALDCLVNEKGETPGVSHITKNATFCDFSTAPSNDELWVIIGGKSQNVHFDYEFLEHFLRFYGIENGFCDGASHSKEDMLSDYLSSCLG</sequence>
<evidence type="ECO:0000313" key="3">
    <source>
        <dbReference type="Proteomes" id="UP000663888"/>
    </source>
</evidence>
<accession>A0A8H3AP74</accession>
<proteinExistence type="predicted"/>
<organism evidence="2 3">
    <name type="scientific">Rhizoctonia solani</name>
    <dbReference type="NCBI Taxonomy" id="456999"/>
    <lineage>
        <taxon>Eukaryota</taxon>
        <taxon>Fungi</taxon>
        <taxon>Dikarya</taxon>
        <taxon>Basidiomycota</taxon>
        <taxon>Agaricomycotina</taxon>
        <taxon>Agaricomycetes</taxon>
        <taxon>Cantharellales</taxon>
        <taxon>Ceratobasidiaceae</taxon>
        <taxon>Rhizoctonia</taxon>
    </lineage>
</organism>